<comment type="caution">
    <text evidence="2">The sequence shown here is derived from an EMBL/GenBank/DDBJ whole genome shotgun (WGS) entry which is preliminary data.</text>
</comment>
<dbReference type="AlphaFoldDB" id="A0A8S3ZRR6"/>
<feature type="compositionally biased region" description="Polar residues" evidence="1">
    <location>
        <begin position="75"/>
        <end position="85"/>
    </location>
</feature>
<sequence length="418" mass="47485">MADIKKFVTRTSLVGSGLPKRSSLMQKIHADNITIKYMSRDGLVALIQKQRQQVKTRSALNEALLQNIKQAQSMTKSLSEKTSSLPELHHLKPKRSTSPRAAGSKALLRALSPDVNRRSLHGFHYRSNGDIRSPLLRPEEKKANKYKQDQHKDFHSLKQALLKATMIHCRDSKGEYTLGPVLNEVMKRESHVSKSVSDISENLEALRFMSKGYRSRQDFGIKPTSDPIFSSTTSFREKPIIGRRYYIRENDRFISNMMQQIYLLERSSMKQTYPTKQFQTEEHVEIPLKGAAEFVRSEPTLRSARNASSIITSEFPQITRAKSSFNIRYGVPPTILESRKPLLDECLQKEFIKTSQIEVEIKNYISDVQNFLAKQSHKSEPKRENLYGLWQTTSGAISDKTTASSVEAPKGDPIPGSA</sequence>
<feature type="region of interest" description="Disordered" evidence="1">
    <location>
        <begin position="75"/>
        <end position="102"/>
    </location>
</feature>
<gene>
    <name evidence="2" type="ORF">CUNI_LOCUS17657</name>
</gene>
<feature type="compositionally biased region" description="Basic and acidic residues" evidence="1">
    <location>
        <begin position="137"/>
        <end position="152"/>
    </location>
</feature>
<proteinExistence type="predicted"/>
<accession>A0A8S3ZRR6</accession>
<evidence type="ECO:0000313" key="2">
    <source>
        <dbReference type="EMBL" id="CAG5132099.1"/>
    </source>
</evidence>
<evidence type="ECO:0000313" key="3">
    <source>
        <dbReference type="Proteomes" id="UP000678393"/>
    </source>
</evidence>
<feature type="region of interest" description="Disordered" evidence="1">
    <location>
        <begin position="398"/>
        <end position="418"/>
    </location>
</feature>
<dbReference type="EMBL" id="CAJHNH020005090">
    <property type="protein sequence ID" value="CAG5132099.1"/>
    <property type="molecule type" value="Genomic_DNA"/>
</dbReference>
<evidence type="ECO:0000256" key="1">
    <source>
        <dbReference type="SAM" id="MobiDB-lite"/>
    </source>
</evidence>
<dbReference type="Proteomes" id="UP000678393">
    <property type="component" value="Unassembled WGS sequence"/>
</dbReference>
<organism evidence="2 3">
    <name type="scientific">Candidula unifasciata</name>
    <dbReference type="NCBI Taxonomy" id="100452"/>
    <lineage>
        <taxon>Eukaryota</taxon>
        <taxon>Metazoa</taxon>
        <taxon>Spiralia</taxon>
        <taxon>Lophotrochozoa</taxon>
        <taxon>Mollusca</taxon>
        <taxon>Gastropoda</taxon>
        <taxon>Heterobranchia</taxon>
        <taxon>Euthyneura</taxon>
        <taxon>Panpulmonata</taxon>
        <taxon>Eupulmonata</taxon>
        <taxon>Stylommatophora</taxon>
        <taxon>Helicina</taxon>
        <taxon>Helicoidea</taxon>
        <taxon>Geomitridae</taxon>
        <taxon>Candidula</taxon>
    </lineage>
</organism>
<feature type="region of interest" description="Disordered" evidence="1">
    <location>
        <begin position="126"/>
        <end position="152"/>
    </location>
</feature>
<reference evidence="2" key="1">
    <citation type="submission" date="2021-04" db="EMBL/GenBank/DDBJ databases">
        <authorList>
            <consortium name="Molecular Ecology Group"/>
        </authorList>
    </citation>
    <scope>NUCLEOTIDE SEQUENCE</scope>
</reference>
<keyword evidence="3" id="KW-1185">Reference proteome</keyword>
<protein>
    <submittedName>
        <fullName evidence="2">Uncharacterized protein</fullName>
    </submittedName>
</protein>
<name>A0A8S3ZRR6_9EUPU</name>